<keyword evidence="1" id="KW-0812">Transmembrane</keyword>
<reference evidence="3" key="1">
    <citation type="submission" date="2016-10" db="EMBL/GenBank/DDBJ databases">
        <authorList>
            <person name="Beylefeld A."/>
            <person name="Abolnik C."/>
        </authorList>
    </citation>
    <scope>NUCLEOTIDE SEQUENCE [LARGE SCALE GENOMIC DNA]</scope>
    <source>
        <strain evidence="3">B359_6</strain>
    </source>
</reference>
<dbReference type="Proteomes" id="UP000184322">
    <property type="component" value="Chromosome"/>
</dbReference>
<evidence type="ECO:0000313" key="3">
    <source>
        <dbReference type="Proteomes" id="UP000184322"/>
    </source>
</evidence>
<keyword evidence="3" id="KW-1185">Reference proteome</keyword>
<feature type="transmembrane region" description="Helical" evidence="1">
    <location>
        <begin position="6"/>
        <end position="28"/>
    </location>
</feature>
<proteinExistence type="predicted"/>
<evidence type="ECO:0000313" key="2">
    <source>
        <dbReference type="EMBL" id="APJ38501.1"/>
    </source>
</evidence>
<evidence type="ECO:0000256" key="1">
    <source>
        <dbReference type="SAM" id="Phobius"/>
    </source>
</evidence>
<gene>
    <name evidence="2" type="ORF">BLA55_02425</name>
</gene>
<dbReference type="STRING" id="48003.BLA55_02425"/>
<name>A0A1L4FSA4_9BACT</name>
<keyword evidence="1" id="KW-1133">Transmembrane helix</keyword>
<accession>A0A1L4FSA4</accession>
<dbReference type="AlphaFoldDB" id="A0A1L4FSA4"/>
<dbReference type="RefSeq" id="WP_073372504.1">
    <property type="nucleotide sequence ID" value="NZ_CP017813.1"/>
</dbReference>
<dbReference type="KEGG" id="mpul:BLA55_02425"/>
<sequence>MSEALKFIGAGGVGSLLVLIAFIVYYALKNRRINKQKHHNTSITGIGNSITLKEAEKHTDSENLLTILKMLNETNNRISETNQQNAKLMKAFKIYVDNNGVDSKIKKIVSDILEL</sequence>
<dbReference type="EMBL" id="CP017813">
    <property type="protein sequence ID" value="APJ38501.1"/>
    <property type="molecule type" value="Genomic_DNA"/>
</dbReference>
<organism evidence="2 3">
    <name type="scientific">Mycoplasmopsis pullorum</name>
    <dbReference type="NCBI Taxonomy" id="48003"/>
    <lineage>
        <taxon>Bacteria</taxon>
        <taxon>Bacillati</taxon>
        <taxon>Mycoplasmatota</taxon>
        <taxon>Mycoplasmoidales</taxon>
        <taxon>Metamycoplasmataceae</taxon>
        <taxon>Mycoplasmopsis</taxon>
    </lineage>
</organism>
<protein>
    <submittedName>
        <fullName evidence="2">Uncharacterized protein</fullName>
    </submittedName>
</protein>
<keyword evidence="1" id="KW-0472">Membrane</keyword>